<proteinExistence type="predicted"/>
<evidence type="ECO:0000313" key="2">
    <source>
        <dbReference type="EMBL" id="JAD19626.1"/>
    </source>
</evidence>
<dbReference type="AlphaFoldDB" id="A0A0A8Y0V4"/>
<dbReference type="EMBL" id="GBRH01278269">
    <property type="protein sequence ID" value="JAD19626.1"/>
    <property type="molecule type" value="Transcribed_RNA"/>
</dbReference>
<reference evidence="2" key="2">
    <citation type="journal article" date="2015" name="Data Brief">
        <title>Shoot transcriptome of the giant reed, Arundo donax.</title>
        <authorList>
            <person name="Barrero R.A."/>
            <person name="Guerrero F.D."/>
            <person name="Moolhuijzen P."/>
            <person name="Goolsby J.A."/>
            <person name="Tidwell J."/>
            <person name="Bellgard S.E."/>
            <person name="Bellgard M.I."/>
        </authorList>
    </citation>
    <scope>NUCLEOTIDE SEQUENCE</scope>
    <source>
        <tissue evidence="2">Shoot tissue taken approximately 20 cm above the soil surface</tissue>
    </source>
</reference>
<name>A0A0A8Y0V4_ARUDO</name>
<accession>A0A0A8Y0V4</accession>
<feature type="compositionally biased region" description="Polar residues" evidence="1">
    <location>
        <begin position="1"/>
        <end position="12"/>
    </location>
</feature>
<evidence type="ECO:0000256" key="1">
    <source>
        <dbReference type="SAM" id="MobiDB-lite"/>
    </source>
</evidence>
<organism evidence="2">
    <name type="scientific">Arundo donax</name>
    <name type="common">Giant reed</name>
    <name type="synonym">Donax arundinaceus</name>
    <dbReference type="NCBI Taxonomy" id="35708"/>
    <lineage>
        <taxon>Eukaryota</taxon>
        <taxon>Viridiplantae</taxon>
        <taxon>Streptophyta</taxon>
        <taxon>Embryophyta</taxon>
        <taxon>Tracheophyta</taxon>
        <taxon>Spermatophyta</taxon>
        <taxon>Magnoliopsida</taxon>
        <taxon>Liliopsida</taxon>
        <taxon>Poales</taxon>
        <taxon>Poaceae</taxon>
        <taxon>PACMAD clade</taxon>
        <taxon>Arundinoideae</taxon>
        <taxon>Arundineae</taxon>
        <taxon>Arundo</taxon>
    </lineage>
</organism>
<feature type="region of interest" description="Disordered" evidence="1">
    <location>
        <begin position="1"/>
        <end position="20"/>
    </location>
</feature>
<sequence>MQSQEPNRSWSKSLHETERS</sequence>
<reference evidence="2" key="1">
    <citation type="submission" date="2014-09" db="EMBL/GenBank/DDBJ databases">
        <authorList>
            <person name="Magalhaes I.L.F."/>
            <person name="Oliveira U."/>
            <person name="Santos F.R."/>
            <person name="Vidigal T.H.D.A."/>
            <person name="Brescovit A.D."/>
            <person name="Santos A.J."/>
        </authorList>
    </citation>
    <scope>NUCLEOTIDE SEQUENCE</scope>
    <source>
        <tissue evidence="2">Shoot tissue taken approximately 20 cm above the soil surface</tissue>
    </source>
</reference>
<protein>
    <submittedName>
        <fullName evidence="2">Uncharacterized protein</fullName>
    </submittedName>
</protein>